<evidence type="ECO:0000313" key="1">
    <source>
        <dbReference type="EMBL" id="GIN56034.1"/>
    </source>
</evidence>
<proteinExistence type="predicted"/>
<accession>A0ABQ4KG07</accession>
<keyword evidence="2" id="KW-1185">Reference proteome</keyword>
<organism evidence="1 2">
    <name type="scientific">Lederbergia ruris</name>
    <dbReference type="NCBI Taxonomy" id="217495"/>
    <lineage>
        <taxon>Bacteria</taxon>
        <taxon>Bacillati</taxon>
        <taxon>Bacillota</taxon>
        <taxon>Bacilli</taxon>
        <taxon>Bacillales</taxon>
        <taxon>Bacillaceae</taxon>
        <taxon>Lederbergia</taxon>
    </lineage>
</organism>
<reference evidence="1 2" key="1">
    <citation type="submission" date="2021-03" db="EMBL/GenBank/DDBJ databases">
        <title>Antimicrobial resistance genes in bacteria isolated from Japanese honey, and their potential for conferring macrolide and lincosamide resistance in the American foulbrood pathogen Paenibacillus larvae.</title>
        <authorList>
            <person name="Okamoto M."/>
            <person name="Kumagai M."/>
            <person name="Kanamori H."/>
            <person name="Takamatsu D."/>
        </authorList>
    </citation>
    <scope>NUCLEOTIDE SEQUENCE [LARGE SCALE GENOMIC DNA]</scope>
    <source>
        <strain evidence="1 2">J8TS2</strain>
    </source>
</reference>
<comment type="caution">
    <text evidence="1">The sequence shown here is derived from an EMBL/GenBank/DDBJ whole genome shotgun (WGS) entry which is preliminary data.</text>
</comment>
<name>A0ABQ4KG07_9BACI</name>
<dbReference type="EMBL" id="BORB01000002">
    <property type="protein sequence ID" value="GIN56034.1"/>
    <property type="molecule type" value="Genomic_DNA"/>
</dbReference>
<sequence length="83" mass="9561">MDKQSRDGHDRARIVPEISWKRSEWSRSGSNRVRNQFEPFRVVMIKAGPSPKSGGNSKLRQDVVFLPGRLLVHQFVIVSIKLF</sequence>
<dbReference type="Proteomes" id="UP000679950">
    <property type="component" value="Unassembled WGS sequence"/>
</dbReference>
<protein>
    <submittedName>
        <fullName evidence="1">Uncharacterized protein</fullName>
    </submittedName>
</protein>
<gene>
    <name evidence="1" type="ORF">J8TS2_03530</name>
</gene>
<evidence type="ECO:0000313" key="2">
    <source>
        <dbReference type="Proteomes" id="UP000679950"/>
    </source>
</evidence>